<evidence type="ECO:0000259" key="9">
    <source>
        <dbReference type="Pfam" id="PF07992"/>
    </source>
</evidence>
<dbReference type="Gene3D" id="3.50.50.60">
    <property type="entry name" value="FAD/NAD(P)-binding domain"/>
    <property type="match status" value="2"/>
</dbReference>
<keyword evidence="5" id="KW-1015">Disulfide bond</keyword>
<evidence type="ECO:0000313" key="10">
    <source>
        <dbReference type="EMBL" id="WWR11881.1"/>
    </source>
</evidence>
<dbReference type="NCBIfam" id="TIGR01292">
    <property type="entry name" value="TRX_reduct"/>
    <property type="match status" value="1"/>
</dbReference>
<feature type="domain" description="FAD/NAD(P)-binding" evidence="9">
    <location>
        <begin position="8"/>
        <end position="312"/>
    </location>
</feature>
<comment type="cofactor">
    <cofactor evidence="8">
        <name>FAD</name>
        <dbReference type="ChEBI" id="CHEBI:57692"/>
    </cofactor>
    <text evidence="8">Binds 1 FAD per subunit.</text>
</comment>
<dbReference type="Proteomes" id="UP001360424">
    <property type="component" value="Chromosome"/>
</dbReference>
<reference evidence="10" key="1">
    <citation type="submission" date="2023-09" db="EMBL/GenBank/DDBJ databases">
        <title>Genomes of two closely related lineages of the louse Polyplax serrata with different host specificities.</title>
        <authorList>
            <person name="Martinu J."/>
            <person name="Tarabai H."/>
            <person name="Stefka J."/>
            <person name="Hypsa V."/>
        </authorList>
    </citation>
    <scope>NUCLEOTIDE SEQUENCE [LARGE SCALE GENOMIC DNA]</scope>
    <source>
        <strain evidence="10">HR10_N</strain>
    </source>
</reference>
<keyword evidence="11" id="KW-1185">Reference proteome</keyword>
<dbReference type="Pfam" id="PF07992">
    <property type="entry name" value="Pyr_redox_2"/>
    <property type="match status" value="1"/>
</dbReference>
<dbReference type="PANTHER" id="PTHR48105">
    <property type="entry name" value="THIOREDOXIN REDUCTASE 1-RELATED-RELATED"/>
    <property type="match status" value="1"/>
</dbReference>
<evidence type="ECO:0000256" key="5">
    <source>
        <dbReference type="ARBA" id="ARBA00023157"/>
    </source>
</evidence>
<evidence type="ECO:0000313" key="11">
    <source>
        <dbReference type="Proteomes" id="UP001360424"/>
    </source>
</evidence>
<dbReference type="PRINTS" id="PR00368">
    <property type="entry name" value="FADPNR"/>
</dbReference>
<evidence type="ECO:0000256" key="7">
    <source>
        <dbReference type="RuleBase" id="RU003880"/>
    </source>
</evidence>
<dbReference type="InterPro" id="IPR008255">
    <property type="entry name" value="Pyr_nucl-diS_OxRdtase_2_AS"/>
</dbReference>
<organism evidence="10 11">
    <name type="scientific">Candidatus Legionella polyplacis</name>
    <dbReference type="NCBI Taxonomy" id="2005262"/>
    <lineage>
        <taxon>Bacteria</taxon>
        <taxon>Pseudomonadati</taxon>
        <taxon>Pseudomonadota</taxon>
        <taxon>Gammaproteobacteria</taxon>
        <taxon>Legionellales</taxon>
        <taxon>Legionellaceae</taxon>
        <taxon>Legionella</taxon>
    </lineage>
</organism>
<dbReference type="SUPFAM" id="SSF51905">
    <property type="entry name" value="FAD/NAD(P)-binding domain"/>
    <property type="match status" value="1"/>
</dbReference>
<dbReference type="RefSeq" id="WP_338521327.1">
    <property type="nucleotide sequence ID" value="NZ_CP135136.1"/>
</dbReference>
<dbReference type="GO" id="GO:0004791">
    <property type="term" value="F:thioredoxin-disulfide reductase (NADPH) activity"/>
    <property type="evidence" value="ECO:0007669"/>
    <property type="project" value="UniProtKB-EC"/>
</dbReference>
<comment type="catalytic activity">
    <reaction evidence="7">
        <text>[thioredoxin]-dithiol + NADP(+) = [thioredoxin]-disulfide + NADPH + H(+)</text>
        <dbReference type="Rhea" id="RHEA:20345"/>
        <dbReference type="Rhea" id="RHEA-COMP:10698"/>
        <dbReference type="Rhea" id="RHEA-COMP:10700"/>
        <dbReference type="ChEBI" id="CHEBI:15378"/>
        <dbReference type="ChEBI" id="CHEBI:29950"/>
        <dbReference type="ChEBI" id="CHEBI:50058"/>
        <dbReference type="ChEBI" id="CHEBI:57783"/>
        <dbReference type="ChEBI" id="CHEBI:58349"/>
        <dbReference type="EC" id="1.8.1.9"/>
    </reaction>
</comment>
<dbReference type="PRINTS" id="PR00469">
    <property type="entry name" value="PNDRDTASEII"/>
</dbReference>
<evidence type="ECO:0000256" key="1">
    <source>
        <dbReference type="ARBA" id="ARBA00009333"/>
    </source>
</evidence>
<gene>
    <name evidence="10" type="primary">trxB</name>
    <name evidence="10" type="ORF">RQL38_01800</name>
</gene>
<dbReference type="InterPro" id="IPR036188">
    <property type="entry name" value="FAD/NAD-bd_sf"/>
</dbReference>
<sequence length="334" mass="36838">MNSFVNKYSLVIIGSGPAGYTAAIYAARANLNPIVIAGDQPGGQLTTTTSVDNWPGNISKFHGPELMENIKRHVLQLNVNIVYDRVTNVNLKGRPFFLKGEKNVYFCDALIIATGSSHRFLGISSEKKYLGHGVSFCATCDGYFFRNKRVCVVGGGNTAVEEALYLSNIVDHVILIHRKNVLRAEFVLQNKLFKKVDDGKIEILWNHTVIDILGDGSTVNGITAYDLKNQNSKFLDVNGVFIAIGFTPNTNIFKDQLLIDKNGYIVVNFFKTNDINYCTNNSDVMATSTSVSGVFACGDVMDPIYRQAITASGFGSMAALDAERYFSLYFSKKR</sequence>
<evidence type="ECO:0000256" key="4">
    <source>
        <dbReference type="ARBA" id="ARBA00023002"/>
    </source>
</evidence>
<accession>A0ABZ2GZP4</accession>
<dbReference type="PROSITE" id="PS00573">
    <property type="entry name" value="PYRIDINE_REDOX_2"/>
    <property type="match status" value="1"/>
</dbReference>
<evidence type="ECO:0000256" key="2">
    <source>
        <dbReference type="ARBA" id="ARBA00022630"/>
    </source>
</evidence>
<evidence type="ECO:0000256" key="8">
    <source>
        <dbReference type="RuleBase" id="RU003881"/>
    </source>
</evidence>
<evidence type="ECO:0000256" key="6">
    <source>
        <dbReference type="ARBA" id="ARBA00023284"/>
    </source>
</evidence>
<keyword evidence="4 7" id="KW-0560">Oxidoreductase</keyword>
<keyword evidence="8" id="KW-0521">NADP</keyword>
<dbReference type="EMBL" id="CP135136">
    <property type="protein sequence ID" value="WWR11881.1"/>
    <property type="molecule type" value="Genomic_DNA"/>
</dbReference>
<comment type="similarity">
    <text evidence="1 7">Belongs to the class-II pyridine nucleotide-disulfide oxidoreductase family.</text>
</comment>
<keyword evidence="6 7" id="KW-0676">Redox-active center</keyword>
<dbReference type="InterPro" id="IPR050097">
    <property type="entry name" value="Ferredoxin-NADP_redctase_2"/>
</dbReference>
<dbReference type="InterPro" id="IPR023753">
    <property type="entry name" value="FAD/NAD-binding_dom"/>
</dbReference>
<name>A0ABZ2GZP4_9GAMM</name>
<evidence type="ECO:0000256" key="3">
    <source>
        <dbReference type="ARBA" id="ARBA00022827"/>
    </source>
</evidence>
<dbReference type="EC" id="1.8.1.9" evidence="7"/>
<keyword evidence="2 7" id="KW-0285">Flavoprotein</keyword>
<keyword evidence="3 7" id="KW-0274">FAD</keyword>
<protein>
    <recommendedName>
        <fullName evidence="7">Thioredoxin reductase</fullName>
        <ecNumber evidence="7">1.8.1.9</ecNumber>
    </recommendedName>
</protein>
<dbReference type="InterPro" id="IPR005982">
    <property type="entry name" value="Thioredox_Rdtase"/>
</dbReference>
<proteinExistence type="inferred from homology"/>
<comment type="subunit">
    <text evidence="7">Homodimer.</text>
</comment>